<gene>
    <name evidence="1" type="ORF">Mterra_00993</name>
</gene>
<keyword evidence="2" id="KW-1185">Reference proteome</keyword>
<reference evidence="1 2" key="1">
    <citation type="submission" date="2018-08" db="EMBL/GenBank/DDBJ databases">
        <title>Meiothermus terrae DSM 26712 genome sequencing project.</title>
        <authorList>
            <person name="Da Costa M.S."/>
            <person name="Albuquerque L."/>
            <person name="Raposo P."/>
            <person name="Froufe H.J.C."/>
            <person name="Barroso C.S."/>
            <person name="Egas C."/>
        </authorList>
    </citation>
    <scope>NUCLEOTIDE SEQUENCE [LARGE SCALE GENOMIC DNA]</scope>
    <source>
        <strain evidence="1 2">DSM 26712</strain>
    </source>
</reference>
<name>A0A399EZ36_9DEIN</name>
<comment type="caution">
    <text evidence="1">The sequence shown here is derived from an EMBL/GenBank/DDBJ whole genome shotgun (WGS) entry which is preliminary data.</text>
</comment>
<protein>
    <submittedName>
        <fullName evidence="1">Uncharacterized protein</fullName>
    </submittedName>
</protein>
<organism evidence="1 2">
    <name type="scientific">Calidithermus terrae</name>
    <dbReference type="NCBI Taxonomy" id="1408545"/>
    <lineage>
        <taxon>Bacteria</taxon>
        <taxon>Thermotogati</taxon>
        <taxon>Deinococcota</taxon>
        <taxon>Deinococci</taxon>
        <taxon>Thermales</taxon>
        <taxon>Thermaceae</taxon>
        <taxon>Calidithermus</taxon>
    </lineage>
</organism>
<proteinExistence type="predicted"/>
<dbReference type="RefSeq" id="WP_119314175.1">
    <property type="nucleotide sequence ID" value="NZ_QXDL01000027.1"/>
</dbReference>
<sequence length="121" mass="13907">MFDPKRGYDELKPYIGKCLKVVEGGDTDERYLSLVDEESGQALMTFYRYQVPLKRVEARFEFVVPEPLVSFATARLVGMTQAALDEGFEVEVSDVQDASWHAIPDWALTCPIDEWRKGERR</sequence>
<dbReference type="Proteomes" id="UP000265715">
    <property type="component" value="Unassembled WGS sequence"/>
</dbReference>
<evidence type="ECO:0000313" key="1">
    <source>
        <dbReference type="EMBL" id="RIH88289.1"/>
    </source>
</evidence>
<accession>A0A399EZ36</accession>
<dbReference type="AlphaFoldDB" id="A0A399EZ36"/>
<evidence type="ECO:0000313" key="2">
    <source>
        <dbReference type="Proteomes" id="UP000265715"/>
    </source>
</evidence>
<dbReference type="EMBL" id="QXDL01000027">
    <property type="protein sequence ID" value="RIH88289.1"/>
    <property type="molecule type" value="Genomic_DNA"/>
</dbReference>